<keyword evidence="2" id="KW-1185">Reference proteome</keyword>
<reference evidence="1" key="1">
    <citation type="submission" date="2022-06" db="EMBL/GenBank/DDBJ databases">
        <title>Complete genome sequences of two strains of the flax pathogen Septoria linicola.</title>
        <authorList>
            <person name="Lapalu N."/>
            <person name="Simon A."/>
            <person name="Demenou B."/>
            <person name="Paumier D."/>
            <person name="Guillot M.-P."/>
            <person name="Gout L."/>
            <person name="Valade R."/>
        </authorList>
    </citation>
    <scope>NUCLEOTIDE SEQUENCE</scope>
    <source>
        <strain evidence="1">SE15195</strain>
    </source>
</reference>
<dbReference type="Proteomes" id="UP001056384">
    <property type="component" value="Chromosome 14"/>
</dbReference>
<gene>
    <name evidence="1" type="ORF">Slin15195_G129810</name>
</gene>
<sequence length="113" mass="12543">MFGIGTPRLFAIDDKTQPHLLGATYGLAEKAQKLSQCQIDIRQQFLEASCAHVDLSGRKAFTTSNWQRIDPCLRCRATYAAMTLIRERSGTFTEGDKDVVKSRACSCAESILL</sequence>
<proteinExistence type="predicted"/>
<evidence type="ECO:0000313" key="2">
    <source>
        <dbReference type="Proteomes" id="UP001056384"/>
    </source>
</evidence>
<name>A0A9Q9B0V8_9PEZI</name>
<protein>
    <submittedName>
        <fullName evidence="1">Uncharacterized protein</fullName>
    </submittedName>
</protein>
<dbReference type="AlphaFoldDB" id="A0A9Q9B0V8"/>
<dbReference type="EMBL" id="CP099431">
    <property type="protein sequence ID" value="USW59662.1"/>
    <property type="molecule type" value="Genomic_DNA"/>
</dbReference>
<evidence type="ECO:0000313" key="1">
    <source>
        <dbReference type="EMBL" id="USW59662.1"/>
    </source>
</evidence>
<accession>A0A9Q9B0V8</accession>
<organism evidence="1 2">
    <name type="scientific">Septoria linicola</name>
    <dbReference type="NCBI Taxonomy" id="215465"/>
    <lineage>
        <taxon>Eukaryota</taxon>
        <taxon>Fungi</taxon>
        <taxon>Dikarya</taxon>
        <taxon>Ascomycota</taxon>
        <taxon>Pezizomycotina</taxon>
        <taxon>Dothideomycetes</taxon>
        <taxon>Dothideomycetidae</taxon>
        <taxon>Mycosphaerellales</taxon>
        <taxon>Mycosphaerellaceae</taxon>
        <taxon>Septoria</taxon>
    </lineage>
</organism>